<gene>
    <name evidence="2" type="ORF">MKP09_03785</name>
</gene>
<keyword evidence="3" id="KW-1185">Reference proteome</keyword>
<feature type="chain" id="PRO_5045994928" evidence="1">
    <location>
        <begin position="24"/>
        <end position="87"/>
    </location>
</feature>
<keyword evidence="1" id="KW-0732">Signal</keyword>
<feature type="signal peptide" evidence="1">
    <location>
        <begin position="1"/>
        <end position="23"/>
    </location>
</feature>
<evidence type="ECO:0000313" key="3">
    <source>
        <dbReference type="Proteomes" id="UP001202248"/>
    </source>
</evidence>
<accession>A0ABS9SFJ9</accession>
<organism evidence="2 3">
    <name type="scientific">Niabella ginsengisoli</name>
    <dbReference type="NCBI Taxonomy" id="522298"/>
    <lineage>
        <taxon>Bacteria</taxon>
        <taxon>Pseudomonadati</taxon>
        <taxon>Bacteroidota</taxon>
        <taxon>Chitinophagia</taxon>
        <taxon>Chitinophagales</taxon>
        <taxon>Chitinophagaceae</taxon>
        <taxon>Niabella</taxon>
    </lineage>
</organism>
<evidence type="ECO:0000256" key="1">
    <source>
        <dbReference type="SAM" id="SignalP"/>
    </source>
</evidence>
<sequence>MTKYFKYILFSLLLLNVAVYCHAQNADTIRVPPMPSMEEIKKDWGPNDQTKIGAIWYGTDYNSFKVLPYTEEENVWISKLPQLSWNK</sequence>
<comment type="caution">
    <text evidence="2">The sequence shown here is derived from an EMBL/GenBank/DDBJ whole genome shotgun (WGS) entry which is preliminary data.</text>
</comment>
<evidence type="ECO:0000313" key="2">
    <source>
        <dbReference type="EMBL" id="MCH5597096.1"/>
    </source>
</evidence>
<protein>
    <submittedName>
        <fullName evidence="2">Uncharacterized protein</fullName>
    </submittedName>
</protein>
<dbReference type="EMBL" id="JAKWBL010000001">
    <property type="protein sequence ID" value="MCH5597096.1"/>
    <property type="molecule type" value="Genomic_DNA"/>
</dbReference>
<dbReference type="Proteomes" id="UP001202248">
    <property type="component" value="Unassembled WGS sequence"/>
</dbReference>
<name>A0ABS9SFJ9_9BACT</name>
<reference evidence="2 3" key="1">
    <citation type="submission" date="2022-02" db="EMBL/GenBank/DDBJ databases">
        <authorList>
            <person name="Min J."/>
        </authorList>
    </citation>
    <scope>NUCLEOTIDE SEQUENCE [LARGE SCALE GENOMIC DNA]</scope>
    <source>
        <strain evidence="2 3">GR10-1</strain>
    </source>
</reference>
<dbReference type="RefSeq" id="WP_240826505.1">
    <property type="nucleotide sequence ID" value="NZ_JAKWBL010000001.1"/>
</dbReference>
<proteinExistence type="predicted"/>